<comment type="caution">
    <text evidence="2">The sequence shown here is derived from an EMBL/GenBank/DDBJ whole genome shotgun (WGS) entry which is preliminary data.</text>
</comment>
<name>A0A9P5NWZ4_GYMJU</name>
<keyword evidence="3" id="KW-1185">Reference proteome</keyword>
<sequence length="594" mass="64207">MTAPLTRRPTDPHILSSDPYPYCLSTPGASVYFGSEKGDGTDDGTSPEKASAKKPSQGGSSNQSSKRKREASSQKGKGRKGSKAERRKSQASKDIESEPLGDGTIVVKSRPKEKEKAVASYKRFPSELSQVSHSSAGVNLARQVLKPASRASSVASSAPSVGTQPSPTVNKPHIPRPPPPPPPQTTLLHAHGAKRKALAQTMSQPSLKAQIKKAHLTRTPTASRNIHPPPSTPTHVTAPFAASPTIVPPPSVTPSTTPSSTAPAPLVSTRTAALTERVDLSIPAEKVTPSPARQMSLHGLPSSTVNRSTRSHCRYHRISLPKEEGGPRVCFLVPGCSLNDKELMEEEEIEDHGDATQEDSQRMISDVESLGFSLELIGIMRQLVGLDILREQEVFYLPQPGEEISVPRRHFPRQSTSTRGVKDSSSYAGSPDYSGSMRSPVSNRPPDSTSTSFSNIRRRIDSEKESTMASTDSESEATDEEEPASKKVRPSPPNDQGVMGPPSTQPADKKKHKGKRGKKVDSSYKPGEEELEEASGNEQSSSRKRRKPAISRGLKRARTSEIALAAEEEREPKKLKSHPTTPNHETHERQATIT</sequence>
<dbReference type="EMBL" id="JADNYJ010000004">
    <property type="protein sequence ID" value="KAF8911462.1"/>
    <property type="molecule type" value="Genomic_DNA"/>
</dbReference>
<feature type="region of interest" description="Disordered" evidence="1">
    <location>
        <begin position="146"/>
        <end position="266"/>
    </location>
</feature>
<reference evidence="2" key="1">
    <citation type="submission" date="2020-11" db="EMBL/GenBank/DDBJ databases">
        <authorList>
            <consortium name="DOE Joint Genome Institute"/>
            <person name="Ahrendt S."/>
            <person name="Riley R."/>
            <person name="Andreopoulos W."/>
            <person name="LaButti K."/>
            <person name="Pangilinan J."/>
            <person name="Ruiz-duenas F.J."/>
            <person name="Barrasa J.M."/>
            <person name="Sanchez-Garcia M."/>
            <person name="Camarero S."/>
            <person name="Miyauchi S."/>
            <person name="Serrano A."/>
            <person name="Linde D."/>
            <person name="Babiker R."/>
            <person name="Drula E."/>
            <person name="Ayuso-Fernandez I."/>
            <person name="Pacheco R."/>
            <person name="Padilla G."/>
            <person name="Ferreira P."/>
            <person name="Barriuso J."/>
            <person name="Kellner H."/>
            <person name="Castanera R."/>
            <person name="Alfaro M."/>
            <person name="Ramirez L."/>
            <person name="Pisabarro A.G."/>
            <person name="Kuo A."/>
            <person name="Tritt A."/>
            <person name="Lipzen A."/>
            <person name="He G."/>
            <person name="Yan M."/>
            <person name="Ng V."/>
            <person name="Cullen D."/>
            <person name="Martin F."/>
            <person name="Rosso M.-N."/>
            <person name="Henrissat B."/>
            <person name="Hibbett D."/>
            <person name="Martinez A.T."/>
            <person name="Grigoriev I.V."/>
        </authorList>
    </citation>
    <scope>NUCLEOTIDE SEQUENCE</scope>
    <source>
        <strain evidence="2">AH 44721</strain>
    </source>
</reference>
<evidence type="ECO:0000313" key="2">
    <source>
        <dbReference type="EMBL" id="KAF8911462.1"/>
    </source>
</evidence>
<feature type="region of interest" description="Disordered" evidence="1">
    <location>
        <begin position="406"/>
        <end position="594"/>
    </location>
</feature>
<evidence type="ECO:0000313" key="3">
    <source>
        <dbReference type="Proteomes" id="UP000724874"/>
    </source>
</evidence>
<feature type="compositionally biased region" description="Basic and acidic residues" evidence="1">
    <location>
        <begin position="82"/>
        <end position="96"/>
    </location>
</feature>
<dbReference type="OrthoDB" id="2804229at2759"/>
<dbReference type="AlphaFoldDB" id="A0A9P5NWZ4"/>
<protein>
    <submittedName>
        <fullName evidence="2">Uncharacterized protein</fullName>
    </submittedName>
</protein>
<feature type="compositionally biased region" description="Basic residues" evidence="1">
    <location>
        <begin position="542"/>
        <end position="557"/>
    </location>
</feature>
<feature type="compositionally biased region" description="Acidic residues" evidence="1">
    <location>
        <begin position="473"/>
        <end position="482"/>
    </location>
</feature>
<proteinExistence type="predicted"/>
<feature type="region of interest" description="Disordered" evidence="1">
    <location>
        <begin position="1"/>
        <end position="134"/>
    </location>
</feature>
<feature type="compositionally biased region" description="Low complexity" evidence="1">
    <location>
        <begin position="147"/>
        <end position="161"/>
    </location>
</feature>
<feature type="compositionally biased region" description="Basic and acidic residues" evidence="1">
    <location>
        <begin position="584"/>
        <end position="594"/>
    </location>
</feature>
<feature type="compositionally biased region" description="Pro residues" evidence="1">
    <location>
        <begin position="175"/>
        <end position="184"/>
    </location>
</feature>
<accession>A0A9P5NWZ4</accession>
<feature type="compositionally biased region" description="Basic and acidic residues" evidence="1">
    <location>
        <begin position="519"/>
        <end position="528"/>
    </location>
</feature>
<feature type="compositionally biased region" description="Polar residues" evidence="1">
    <location>
        <begin position="436"/>
        <end position="455"/>
    </location>
</feature>
<dbReference type="Proteomes" id="UP000724874">
    <property type="component" value="Unassembled WGS sequence"/>
</dbReference>
<feature type="compositionally biased region" description="Basic residues" evidence="1">
    <location>
        <begin position="509"/>
        <end position="518"/>
    </location>
</feature>
<evidence type="ECO:0000256" key="1">
    <source>
        <dbReference type="SAM" id="MobiDB-lite"/>
    </source>
</evidence>
<feature type="compositionally biased region" description="Polar residues" evidence="1">
    <location>
        <begin position="413"/>
        <end position="428"/>
    </location>
</feature>
<gene>
    <name evidence="2" type="ORF">CPB84DRAFT_916738</name>
</gene>
<organism evidence="2 3">
    <name type="scientific">Gymnopilus junonius</name>
    <name type="common">Spectacular rustgill mushroom</name>
    <name type="synonym">Gymnopilus spectabilis subsp. junonius</name>
    <dbReference type="NCBI Taxonomy" id="109634"/>
    <lineage>
        <taxon>Eukaryota</taxon>
        <taxon>Fungi</taxon>
        <taxon>Dikarya</taxon>
        <taxon>Basidiomycota</taxon>
        <taxon>Agaricomycotina</taxon>
        <taxon>Agaricomycetes</taxon>
        <taxon>Agaricomycetidae</taxon>
        <taxon>Agaricales</taxon>
        <taxon>Agaricineae</taxon>
        <taxon>Hymenogastraceae</taxon>
        <taxon>Gymnopilus</taxon>
    </lineage>
</organism>
<feature type="compositionally biased region" description="Low complexity" evidence="1">
    <location>
        <begin position="253"/>
        <end position="266"/>
    </location>
</feature>